<feature type="compositionally biased region" description="Polar residues" evidence="26">
    <location>
        <begin position="151"/>
        <end position="164"/>
    </location>
</feature>
<dbReference type="PROSITE" id="PS01159">
    <property type="entry name" value="WW_DOMAIN_1"/>
    <property type="match status" value="4"/>
</dbReference>
<keyword evidence="16" id="KW-0832">Ubl conjugation</keyword>
<dbReference type="FunFam" id="2.60.40.150:FF:000092">
    <property type="entry name" value="E3 ubiquitin-protein ligase"/>
    <property type="match status" value="1"/>
</dbReference>
<dbReference type="Gene3D" id="3.30.2160.10">
    <property type="entry name" value="Hect, E3 ligase catalytic domain"/>
    <property type="match status" value="1"/>
</dbReference>
<keyword evidence="12" id="KW-0053">Apoptosis</keyword>
<keyword evidence="18" id="KW-0007">Acetylation</keyword>
<evidence type="ECO:0000256" key="2">
    <source>
        <dbReference type="ARBA" id="ARBA00004123"/>
    </source>
</evidence>
<comment type="subunit">
    <text evidence="22">(Microbial infection) Interacts with Epstein-Barr virus LMP2A.</text>
</comment>
<dbReference type="CDD" id="cd00078">
    <property type="entry name" value="HECTc"/>
    <property type="match status" value="1"/>
</dbReference>
<evidence type="ECO:0000256" key="25">
    <source>
        <dbReference type="PROSITE-ProRule" id="PRU00104"/>
    </source>
</evidence>
<reference evidence="30" key="3">
    <citation type="submission" date="2025-09" db="UniProtKB">
        <authorList>
            <consortium name="Ensembl"/>
        </authorList>
    </citation>
    <scope>IDENTIFICATION</scope>
</reference>
<dbReference type="GO" id="GO:0070936">
    <property type="term" value="P:protein K48-linked ubiquitination"/>
    <property type="evidence" value="ECO:0007669"/>
    <property type="project" value="TreeGrafter"/>
</dbReference>
<keyword evidence="19" id="KW-0051">Antiviral defense</keyword>
<dbReference type="SMART" id="SM00119">
    <property type="entry name" value="HECTc"/>
    <property type="match status" value="1"/>
</dbReference>
<reference evidence="30" key="2">
    <citation type="submission" date="2025-08" db="UniProtKB">
        <authorList>
            <consortium name="Ensembl"/>
        </authorList>
    </citation>
    <scope>IDENTIFICATION</scope>
</reference>
<feature type="domain" description="WW" evidence="28">
    <location>
        <begin position="397"/>
        <end position="430"/>
    </location>
</feature>
<dbReference type="SUPFAM" id="SSF56204">
    <property type="entry name" value="Hect, E3 ligase catalytic domain"/>
    <property type="match status" value="1"/>
</dbReference>
<dbReference type="Gene3D" id="2.60.40.150">
    <property type="entry name" value="C2 domain"/>
    <property type="match status" value="1"/>
</dbReference>
<feature type="domain" description="HECT" evidence="29">
    <location>
        <begin position="524"/>
        <end position="779"/>
    </location>
</feature>
<organism evidence="30 31">
    <name type="scientific">Equus asinus</name>
    <name type="common">Donkey</name>
    <name type="synonym">Equus africanus asinus</name>
    <dbReference type="NCBI Taxonomy" id="9793"/>
    <lineage>
        <taxon>Eukaryota</taxon>
        <taxon>Metazoa</taxon>
        <taxon>Chordata</taxon>
        <taxon>Craniata</taxon>
        <taxon>Vertebrata</taxon>
        <taxon>Euteleostomi</taxon>
        <taxon>Mammalia</taxon>
        <taxon>Eutheria</taxon>
        <taxon>Laurasiatheria</taxon>
        <taxon>Perissodactyla</taxon>
        <taxon>Equidae</taxon>
        <taxon>Equus</taxon>
    </lineage>
</organism>
<keyword evidence="11 23" id="KW-0808">Transferase</keyword>
<feature type="domain" description="WW" evidence="28">
    <location>
        <begin position="285"/>
        <end position="318"/>
    </location>
</feature>
<dbReference type="GO" id="GO:0070534">
    <property type="term" value="P:protein K63-linked ubiquitination"/>
    <property type="evidence" value="ECO:0007669"/>
    <property type="project" value="TreeGrafter"/>
</dbReference>
<keyword evidence="31" id="KW-1185">Reference proteome</keyword>
<evidence type="ECO:0000256" key="24">
    <source>
        <dbReference type="PIRSR" id="PIRSR001569-1"/>
    </source>
</evidence>
<evidence type="ECO:0000256" key="12">
    <source>
        <dbReference type="ARBA" id="ARBA00022703"/>
    </source>
</evidence>
<keyword evidence="10" id="KW-0399">Innate immunity</keyword>
<feature type="compositionally biased region" description="Pro residues" evidence="26">
    <location>
        <begin position="210"/>
        <end position="224"/>
    </location>
</feature>
<keyword evidence="13" id="KW-0677">Repeat</keyword>
<dbReference type="Proteomes" id="UP000694387">
    <property type="component" value="Chromosome 15"/>
</dbReference>
<dbReference type="Pfam" id="PF00397">
    <property type="entry name" value="WW"/>
    <property type="match status" value="4"/>
</dbReference>
<dbReference type="InterPro" id="IPR000569">
    <property type="entry name" value="HECT_dom"/>
</dbReference>
<dbReference type="GO" id="GO:0010604">
    <property type="term" value="P:positive regulation of macromolecule metabolic process"/>
    <property type="evidence" value="ECO:0007669"/>
    <property type="project" value="UniProtKB-ARBA"/>
</dbReference>
<dbReference type="GO" id="GO:0005886">
    <property type="term" value="C:plasma membrane"/>
    <property type="evidence" value="ECO:0007669"/>
    <property type="project" value="UniProtKB-SubCell"/>
</dbReference>
<feature type="compositionally biased region" description="Basic and acidic residues" evidence="26">
    <location>
        <begin position="165"/>
        <end position="174"/>
    </location>
</feature>
<comment type="catalytic activity">
    <reaction evidence="1 23">
        <text>S-ubiquitinyl-[E2 ubiquitin-conjugating enzyme]-L-cysteine + [acceptor protein]-L-lysine = [E2 ubiquitin-conjugating enzyme]-L-cysteine + N(6)-ubiquitinyl-[acceptor protein]-L-lysine.</text>
        <dbReference type="EC" id="2.3.2.26"/>
    </reaction>
</comment>
<dbReference type="GO" id="GO:0045087">
    <property type="term" value="P:innate immune response"/>
    <property type="evidence" value="ECO:0007669"/>
    <property type="project" value="UniProtKB-KW"/>
</dbReference>
<dbReference type="InterPro" id="IPR001202">
    <property type="entry name" value="WW_dom"/>
</dbReference>
<keyword evidence="20" id="KW-0472">Membrane</keyword>
<evidence type="ECO:0000256" key="9">
    <source>
        <dbReference type="ARBA" id="ARBA00022553"/>
    </source>
</evidence>
<comment type="pathway">
    <text evidence="6 23">Protein modification; protein ubiquitination.</text>
</comment>
<evidence type="ECO:0000256" key="15">
    <source>
        <dbReference type="ARBA" id="ARBA00022786"/>
    </source>
</evidence>
<evidence type="ECO:0000256" key="17">
    <source>
        <dbReference type="ARBA" id="ARBA00022859"/>
    </source>
</evidence>
<dbReference type="Gene3D" id="3.90.1750.10">
    <property type="entry name" value="Hect, E3 ligase catalytic domains"/>
    <property type="match status" value="2"/>
</dbReference>
<dbReference type="PIRSF" id="PIRSF001569">
    <property type="entry name" value="E3_ub_ligase_SMURF1"/>
    <property type="match status" value="1"/>
</dbReference>
<reference evidence="30 31" key="1">
    <citation type="journal article" date="2020" name="Nat. Commun.">
        <title>Donkey genomes provide new insights into domestication and selection for coat color.</title>
        <authorList>
            <person name="Wang"/>
            <person name="C."/>
            <person name="Li"/>
            <person name="H."/>
            <person name="Guo"/>
            <person name="Y."/>
            <person name="Huang"/>
            <person name="J."/>
            <person name="Sun"/>
            <person name="Y."/>
            <person name="Min"/>
            <person name="J."/>
            <person name="Wang"/>
            <person name="J."/>
            <person name="Fang"/>
            <person name="X."/>
            <person name="Zhao"/>
            <person name="Z."/>
            <person name="Wang"/>
            <person name="S."/>
            <person name="Zhang"/>
            <person name="Y."/>
            <person name="Liu"/>
            <person name="Q."/>
            <person name="Jiang"/>
            <person name="Q."/>
            <person name="Wang"/>
            <person name="X."/>
            <person name="Guo"/>
            <person name="Y."/>
            <person name="Yang"/>
            <person name="C."/>
            <person name="Wang"/>
            <person name="Y."/>
            <person name="Tian"/>
            <person name="F."/>
            <person name="Zhuang"/>
            <person name="G."/>
            <person name="Fan"/>
            <person name="Y."/>
            <person name="Gao"/>
            <person name="Q."/>
            <person name="Li"/>
            <person name="Y."/>
            <person name="Ju"/>
            <person name="Z."/>
            <person name="Li"/>
            <person name="J."/>
            <person name="Li"/>
            <person name="R."/>
            <person name="Hou"/>
            <person name="M."/>
            <person name="Yang"/>
            <person name="G."/>
            <person name="Liu"/>
            <person name="G."/>
            <person name="Liu"/>
            <person name="W."/>
            <person name="Guo"/>
            <person name="J."/>
            <person name="Pan"/>
            <person name="S."/>
            <person name="Fan"/>
            <person name="G."/>
            <person name="Zhang"/>
            <person name="W."/>
            <person name="Zhang"/>
            <person name="R."/>
            <person name="Yu"/>
            <person name="J."/>
            <person name="Zhang"/>
            <person name="X."/>
            <person name="Yin"/>
            <person name="Q."/>
            <person name="Ji"/>
            <person name="C."/>
            <person name="Jin"/>
            <person name="Y."/>
            <person name="Yue"/>
            <person name="G."/>
            <person name="Liu"/>
            <person name="M."/>
            <person name="Xu"/>
            <person name="J."/>
            <person name="Liu"/>
            <person name="S."/>
            <person name="Jordana"/>
            <person name="J."/>
            <person name="Noce"/>
            <person name="A."/>
            <person name="Amills"/>
            <person name="M."/>
            <person name="Wu"/>
            <person name="D.D."/>
            <person name="Li"/>
            <person name="S."/>
            <person name="Zhou"/>
            <person name="X. and Zhong"/>
            <person name="J."/>
        </authorList>
    </citation>
    <scope>NUCLEOTIDE SEQUENCE [LARGE SCALE GENOMIC DNA]</scope>
</reference>
<name>A0A8C4LQD4_EQUAS</name>
<keyword evidence="17" id="KW-0391">Immunity</keyword>
<dbReference type="GO" id="GO:0006915">
    <property type="term" value="P:apoptotic process"/>
    <property type="evidence" value="ECO:0007669"/>
    <property type="project" value="UniProtKB-KW"/>
</dbReference>
<dbReference type="GO" id="GO:0005634">
    <property type="term" value="C:nucleus"/>
    <property type="evidence" value="ECO:0007669"/>
    <property type="project" value="UniProtKB-SubCell"/>
</dbReference>
<feature type="domain" description="WW" evidence="28">
    <location>
        <begin position="437"/>
        <end position="470"/>
    </location>
</feature>
<evidence type="ECO:0000256" key="21">
    <source>
        <dbReference type="ARBA" id="ARBA00023242"/>
    </source>
</evidence>
<dbReference type="InterPro" id="IPR035892">
    <property type="entry name" value="C2_domain_sf"/>
</dbReference>
<evidence type="ECO:0000256" key="5">
    <source>
        <dbReference type="ARBA" id="ARBA00004496"/>
    </source>
</evidence>
<dbReference type="InterPro" id="IPR050409">
    <property type="entry name" value="E3_ubiq-protein_ligase"/>
</dbReference>
<dbReference type="Pfam" id="PF00632">
    <property type="entry name" value="HECT"/>
    <property type="match status" value="1"/>
</dbReference>
<dbReference type="Gene3D" id="3.30.2410.10">
    <property type="entry name" value="Hect, E3 ligase catalytic domain"/>
    <property type="match status" value="1"/>
</dbReference>
<evidence type="ECO:0000256" key="18">
    <source>
        <dbReference type="ARBA" id="ARBA00022990"/>
    </source>
</evidence>
<dbReference type="UniPathway" id="UPA00143"/>
<dbReference type="PROSITE" id="PS50237">
    <property type="entry name" value="HECT"/>
    <property type="match status" value="1"/>
</dbReference>
<evidence type="ECO:0000256" key="1">
    <source>
        <dbReference type="ARBA" id="ARBA00000885"/>
    </source>
</evidence>
<evidence type="ECO:0000256" key="23">
    <source>
        <dbReference type="PIRNR" id="PIRNR001569"/>
    </source>
</evidence>
<dbReference type="FunFam" id="2.20.70.10:FF:000039">
    <property type="entry name" value="E3 ubiquitin-protein ligase"/>
    <property type="match status" value="1"/>
</dbReference>
<evidence type="ECO:0000259" key="27">
    <source>
        <dbReference type="PROSITE" id="PS50004"/>
    </source>
</evidence>
<evidence type="ECO:0000256" key="16">
    <source>
        <dbReference type="ARBA" id="ARBA00022843"/>
    </source>
</evidence>
<dbReference type="GO" id="GO:1902532">
    <property type="term" value="P:negative regulation of intracellular signal transduction"/>
    <property type="evidence" value="ECO:0007669"/>
    <property type="project" value="UniProtKB-ARBA"/>
</dbReference>
<evidence type="ECO:0000256" key="8">
    <source>
        <dbReference type="ARBA" id="ARBA00022490"/>
    </source>
</evidence>
<evidence type="ECO:0000256" key="20">
    <source>
        <dbReference type="ARBA" id="ARBA00023136"/>
    </source>
</evidence>
<dbReference type="SMART" id="SM00456">
    <property type="entry name" value="WW"/>
    <property type="match status" value="4"/>
</dbReference>
<evidence type="ECO:0000256" key="10">
    <source>
        <dbReference type="ARBA" id="ARBA00022588"/>
    </source>
</evidence>
<dbReference type="GO" id="GO:0002683">
    <property type="term" value="P:negative regulation of immune system process"/>
    <property type="evidence" value="ECO:0007669"/>
    <property type="project" value="UniProtKB-ARBA"/>
</dbReference>
<dbReference type="SMART" id="SM00239">
    <property type="entry name" value="C2"/>
    <property type="match status" value="1"/>
</dbReference>
<feature type="region of interest" description="Disordered" evidence="26">
    <location>
        <begin position="151"/>
        <end position="291"/>
    </location>
</feature>
<keyword evidence="8" id="KW-0963">Cytoplasm</keyword>
<evidence type="ECO:0000259" key="28">
    <source>
        <dbReference type="PROSITE" id="PS50020"/>
    </source>
</evidence>
<evidence type="ECO:0000313" key="30">
    <source>
        <dbReference type="Ensembl" id="ENSEASP00005012065.2"/>
    </source>
</evidence>
<dbReference type="InterPro" id="IPR024928">
    <property type="entry name" value="E3_ub_ligase_SMURF1"/>
</dbReference>
<keyword evidence="21" id="KW-0539">Nucleus</keyword>
<sequence length="779" mass="89003">MSDSGSQLGSMGSLTMKSQLQITVISAKLKENKKNWFGPSPYVEVTVDGQSKKTEKCNNTSSPKWKQPLTLIVTPVSKLHFRVWSHQTLKSDVLLGTAALDIYETLKSNNMKLEEVVVTLQLVGDKEPTETIGDLSVCLDGLQLESEVVTNGETTCSESASQNDDSSRLKDETRASTNGSDDPEDVGSVENRRVNGNNSPSLSNGGFKPSRPPRPSRPPPPTPRRPASVNGSPSATSESDGSSTGSLPLTNTNSNTSEGATSGLIIPLTISGGSGPRPLNPVPQAPLPPGWEQRVDQHGRVYYVDHIEKRTTWDRPEPLPPGWERRVDNMGRIYYVDHFTRTTTWQRPTLESVRNYEQWQLQRSQLQGAMQQFNQRFIYGNQDLFATSQNKEFDPLGPLPPGWEKRTDSNGRVYFVNHNTRITQWEDPRSQGQLNEKPLPEGWEMRFTVDGIPYFVDHNRRTTTYIDPRTGKSALDNGPQIAYVRDFKAKVQYFRFWCQQLTMPQHIKITVTRKTLFEDSFQQALFHGKFIDTGFSLPFYKRILNKPVGLKDLESIDPEFYNSLIWVKENNIEECGLEMYFSVDKEILGEIKSHDLKPNGGNILVTEENKEEYIRMVAEWRLSRGVEEQTQAFFEGFNEILPQQYLQYFDAKELEVLLCGMQEIDLNDWQRHAIYRHYTRTSKQIMWFWQFVKEIDNEKRMRLLQFVTGTCRLPVGGFADLMGSNGPQKFCIEKVGKENWLPRSHTCFNRLDLPPYKSYEQLKEKLLFAIEETEGFGQE</sequence>
<evidence type="ECO:0000256" key="22">
    <source>
        <dbReference type="ARBA" id="ARBA00064638"/>
    </source>
</evidence>
<evidence type="ECO:0000313" key="31">
    <source>
        <dbReference type="Proteomes" id="UP000694387"/>
    </source>
</evidence>
<feature type="active site" description="Glycyl thioester intermediate" evidence="24 25">
    <location>
        <position position="747"/>
    </location>
</feature>
<dbReference type="CDD" id="cd04021">
    <property type="entry name" value="C2_E3_ubiquitin_ligase"/>
    <property type="match status" value="1"/>
</dbReference>
<dbReference type="PANTHER" id="PTHR11254">
    <property type="entry name" value="HECT DOMAIN UBIQUITIN-PROTEIN LIGASE"/>
    <property type="match status" value="1"/>
</dbReference>
<dbReference type="Ensembl" id="ENSEAST00005013107.2">
    <property type="protein sequence ID" value="ENSEASP00005012065.2"/>
    <property type="gene ID" value="ENSEASG00005007446.2"/>
</dbReference>
<evidence type="ECO:0000256" key="26">
    <source>
        <dbReference type="SAM" id="MobiDB-lite"/>
    </source>
</evidence>
<feature type="compositionally biased region" description="Pro residues" evidence="26">
    <location>
        <begin position="278"/>
        <end position="289"/>
    </location>
</feature>
<dbReference type="InterPro" id="IPR036020">
    <property type="entry name" value="WW_dom_sf"/>
</dbReference>
<dbReference type="Gene3D" id="2.20.70.10">
    <property type="match status" value="4"/>
</dbReference>
<dbReference type="SUPFAM" id="SSF49562">
    <property type="entry name" value="C2 domain (Calcium/lipid-binding domain, CaLB)"/>
    <property type="match status" value="1"/>
</dbReference>
<dbReference type="GeneTree" id="ENSGT00940000157014"/>
<dbReference type="EC" id="2.3.2.26" evidence="23"/>
<dbReference type="GO" id="GO:0051241">
    <property type="term" value="P:negative regulation of multicellular organismal process"/>
    <property type="evidence" value="ECO:0007669"/>
    <property type="project" value="UniProtKB-ARBA"/>
</dbReference>
<dbReference type="AlphaFoldDB" id="A0A8C4LQD4"/>
<evidence type="ECO:0000256" key="19">
    <source>
        <dbReference type="ARBA" id="ARBA00023118"/>
    </source>
</evidence>
<feature type="domain" description="C2" evidence="27">
    <location>
        <begin position="1"/>
        <end position="115"/>
    </location>
</feature>
<dbReference type="FunFam" id="3.30.2160.10:FF:000003">
    <property type="entry name" value="E3 ubiquitin-protein ligase"/>
    <property type="match status" value="1"/>
</dbReference>
<dbReference type="FunFam" id="3.30.2410.10:FF:000002">
    <property type="entry name" value="E3 ubiquitin-protein ligase HECW2"/>
    <property type="match status" value="1"/>
</dbReference>
<dbReference type="GO" id="GO:0050687">
    <property type="term" value="P:negative regulation of defense response to virus"/>
    <property type="evidence" value="ECO:0007669"/>
    <property type="project" value="UniProtKB-ARBA"/>
</dbReference>
<dbReference type="PANTHER" id="PTHR11254:SF66">
    <property type="entry name" value="E3 UBIQUITIN-PROTEIN LIGASE ITCHY HOMOLOG"/>
    <property type="match status" value="1"/>
</dbReference>
<evidence type="ECO:0000256" key="3">
    <source>
        <dbReference type="ARBA" id="ARBA00004413"/>
    </source>
</evidence>
<keyword evidence="15 23" id="KW-0833">Ubl conjugation pathway</keyword>
<dbReference type="GO" id="GO:0005829">
    <property type="term" value="C:cytosol"/>
    <property type="evidence" value="ECO:0007669"/>
    <property type="project" value="UniProtKB-ARBA"/>
</dbReference>
<feature type="domain" description="WW" evidence="28">
    <location>
        <begin position="317"/>
        <end position="350"/>
    </location>
</feature>
<dbReference type="GO" id="GO:0061630">
    <property type="term" value="F:ubiquitin protein ligase activity"/>
    <property type="evidence" value="ECO:0007669"/>
    <property type="project" value="UniProtKB-EC"/>
</dbReference>
<gene>
    <name evidence="30" type="primary">ITCH</name>
</gene>
<dbReference type="GO" id="GO:0051607">
    <property type="term" value="P:defense response to virus"/>
    <property type="evidence" value="ECO:0007669"/>
    <property type="project" value="UniProtKB-KW"/>
</dbReference>
<dbReference type="FunFam" id="2.20.70.10:FF:000009">
    <property type="entry name" value="E3 ubiquitin-protein ligase"/>
    <property type="match status" value="1"/>
</dbReference>
<dbReference type="GO" id="GO:0035519">
    <property type="term" value="P:protein K29-linked ubiquitination"/>
    <property type="evidence" value="ECO:0007669"/>
    <property type="project" value="TreeGrafter"/>
</dbReference>
<dbReference type="GO" id="GO:0009896">
    <property type="term" value="P:positive regulation of catabolic process"/>
    <property type="evidence" value="ECO:0007669"/>
    <property type="project" value="UniProtKB-ARBA"/>
</dbReference>
<dbReference type="Pfam" id="PF00168">
    <property type="entry name" value="C2"/>
    <property type="match status" value="1"/>
</dbReference>
<dbReference type="InterPro" id="IPR035983">
    <property type="entry name" value="Hect_E3_ubiquitin_ligase"/>
</dbReference>
<dbReference type="GO" id="GO:0031901">
    <property type="term" value="C:early endosome membrane"/>
    <property type="evidence" value="ECO:0007669"/>
    <property type="project" value="UniProtKB-SubCell"/>
</dbReference>
<dbReference type="PROSITE" id="PS50004">
    <property type="entry name" value="C2"/>
    <property type="match status" value="1"/>
</dbReference>
<keyword evidence="9" id="KW-0597">Phosphoprotein</keyword>
<evidence type="ECO:0000259" key="29">
    <source>
        <dbReference type="PROSITE" id="PS50237"/>
    </source>
</evidence>
<evidence type="ECO:0000256" key="7">
    <source>
        <dbReference type="ARBA" id="ARBA00022475"/>
    </source>
</evidence>
<dbReference type="InterPro" id="IPR000008">
    <property type="entry name" value="C2_dom"/>
</dbReference>
<dbReference type="FunFam" id="2.20.70.10:FF:000005">
    <property type="entry name" value="E3 ubiquitin-protein ligase"/>
    <property type="match status" value="1"/>
</dbReference>
<evidence type="ECO:0000256" key="13">
    <source>
        <dbReference type="ARBA" id="ARBA00022737"/>
    </source>
</evidence>
<dbReference type="GO" id="GO:0043161">
    <property type="term" value="P:proteasome-mediated ubiquitin-dependent protein catabolic process"/>
    <property type="evidence" value="ECO:0007669"/>
    <property type="project" value="TreeGrafter"/>
</dbReference>
<dbReference type="GO" id="GO:0002684">
    <property type="term" value="P:positive regulation of immune system process"/>
    <property type="evidence" value="ECO:0007669"/>
    <property type="project" value="UniProtKB-ARBA"/>
</dbReference>
<protein>
    <recommendedName>
        <fullName evidence="23">E3 ubiquitin-protein ligase</fullName>
        <ecNumber evidence="23">2.3.2.26</ecNumber>
    </recommendedName>
</protein>
<evidence type="ECO:0000256" key="11">
    <source>
        <dbReference type="ARBA" id="ARBA00022679"/>
    </source>
</evidence>
<keyword evidence="14" id="KW-0967">Endosome</keyword>
<evidence type="ECO:0000256" key="14">
    <source>
        <dbReference type="ARBA" id="ARBA00022753"/>
    </source>
</evidence>
<feature type="compositionally biased region" description="Low complexity" evidence="26">
    <location>
        <begin position="195"/>
        <end position="206"/>
    </location>
</feature>
<keyword evidence="7" id="KW-1003">Cell membrane</keyword>
<evidence type="ECO:0000256" key="4">
    <source>
        <dbReference type="ARBA" id="ARBA00004469"/>
    </source>
</evidence>
<dbReference type="CDD" id="cd00201">
    <property type="entry name" value="WW"/>
    <property type="match status" value="4"/>
</dbReference>
<feature type="compositionally biased region" description="Polar residues" evidence="26">
    <location>
        <begin position="229"/>
        <end position="260"/>
    </location>
</feature>
<comment type="subcellular location">
    <subcellularLocation>
        <location evidence="3">Cell membrane</location>
        <topology evidence="3">Peripheral membrane protein</topology>
        <orientation evidence="3">Cytoplasmic side</orientation>
    </subcellularLocation>
    <subcellularLocation>
        <location evidence="5">Cytoplasm</location>
    </subcellularLocation>
    <subcellularLocation>
        <location evidence="4">Early endosome membrane</location>
        <topology evidence="4">Peripheral membrane protein</topology>
        <orientation evidence="4">Cytoplasmic side</orientation>
    </subcellularLocation>
    <subcellularLocation>
        <location evidence="2">Nucleus</location>
    </subcellularLocation>
</comment>
<evidence type="ECO:0000256" key="6">
    <source>
        <dbReference type="ARBA" id="ARBA00004906"/>
    </source>
</evidence>
<dbReference type="SUPFAM" id="SSF51045">
    <property type="entry name" value="WW domain"/>
    <property type="match status" value="4"/>
</dbReference>
<proteinExistence type="predicted"/>
<dbReference type="FunFam" id="2.20.70.10:FF:000063">
    <property type="entry name" value="E3 ubiquitin-protein ligase NEDD4"/>
    <property type="match status" value="1"/>
</dbReference>
<accession>A0A8C4LQD4</accession>
<dbReference type="PROSITE" id="PS50020">
    <property type="entry name" value="WW_DOMAIN_2"/>
    <property type="match status" value="4"/>
</dbReference>